<keyword evidence="3" id="KW-1185">Reference proteome</keyword>
<protein>
    <submittedName>
        <fullName evidence="2">Uncharacterized protein</fullName>
    </submittedName>
</protein>
<dbReference type="EMBL" id="BGZK01000037">
    <property type="protein sequence ID" value="GBP09754.1"/>
    <property type="molecule type" value="Genomic_DNA"/>
</dbReference>
<comment type="caution">
    <text evidence="2">The sequence shown here is derived from an EMBL/GenBank/DDBJ whole genome shotgun (WGS) entry which is preliminary data.</text>
</comment>
<evidence type="ECO:0000256" key="1">
    <source>
        <dbReference type="SAM" id="MobiDB-lite"/>
    </source>
</evidence>
<evidence type="ECO:0000313" key="3">
    <source>
        <dbReference type="Proteomes" id="UP000299102"/>
    </source>
</evidence>
<evidence type="ECO:0000313" key="2">
    <source>
        <dbReference type="EMBL" id="GBP09754.1"/>
    </source>
</evidence>
<feature type="compositionally biased region" description="Basic and acidic residues" evidence="1">
    <location>
        <begin position="61"/>
        <end position="73"/>
    </location>
</feature>
<organism evidence="2 3">
    <name type="scientific">Eumeta variegata</name>
    <name type="common">Bagworm moth</name>
    <name type="synonym">Eumeta japonica</name>
    <dbReference type="NCBI Taxonomy" id="151549"/>
    <lineage>
        <taxon>Eukaryota</taxon>
        <taxon>Metazoa</taxon>
        <taxon>Ecdysozoa</taxon>
        <taxon>Arthropoda</taxon>
        <taxon>Hexapoda</taxon>
        <taxon>Insecta</taxon>
        <taxon>Pterygota</taxon>
        <taxon>Neoptera</taxon>
        <taxon>Endopterygota</taxon>
        <taxon>Lepidoptera</taxon>
        <taxon>Glossata</taxon>
        <taxon>Ditrysia</taxon>
        <taxon>Tineoidea</taxon>
        <taxon>Psychidae</taxon>
        <taxon>Oiketicinae</taxon>
        <taxon>Eumeta</taxon>
    </lineage>
</organism>
<accession>A0A4C1T6J6</accession>
<feature type="compositionally biased region" description="Polar residues" evidence="1">
    <location>
        <begin position="74"/>
        <end position="84"/>
    </location>
</feature>
<gene>
    <name evidence="2" type="ORF">EVAR_81042_1</name>
</gene>
<feature type="region of interest" description="Disordered" evidence="1">
    <location>
        <begin position="38"/>
        <end position="84"/>
    </location>
</feature>
<dbReference type="Proteomes" id="UP000299102">
    <property type="component" value="Unassembled WGS sequence"/>
</dbReference>
<name>A0A4C1T6J6_EUMVA</name>
<sequence>MVNLDVACKWPGSTGAVHSHRHEVTVSVVKFRPRNIVTAMTSTPPDGKQTCRRRVTSPMDDSLRESSQDRKSLGTDTGRSLMFS</sequence>
<proteinExistence type="predicted"/>
<reference evidence="2 3" key="1">
    <citation type="journal article" date="2019" name="Commun. Biol.">
        <title>The bagworm genome reveals a unique fibroin gene that provides high tensile strength.</title>
        <authorList>
            <person name="Kono N."/>
            <person name="Nakamura H."/>
            <person name="Ohtoshi R."/>
            <person name="Tomita M."/>
            <person name="Numata K."/>
            <person name="Arakawa K."/>
        </authorList>
    </citation>
    <scope>NUCLEOTIDE SEQUENCE [LARGE SCALE GENOMIC DNA]</scope>
</reference>
<dbReference type="AlphaFoldDB" id="A0A4C1T6J6"/>